<organism evidence="1 2">
    <name type="scientific">Bdellovibrio bacteriovorus</name>
    <dbReference type="NCBI Taxonomy" id="959"/>
    <lineage>
        <taxon>Bacteria</taxon>
        <taxon>Pseudomonadati</taxon>
        <taxon>Bdellovibrionota</taxon>
        <taxon>Bdellovibrionia</taxon>
        <taxon>Bdellovibrionales</taxon>
        <taxon>Pseudobdellovibrionaceae</taxon>
        <taxon>Bdellovibrio</taxon>
    </lineage>
</organism>
<evidence type="ECO:0000313" key="1">
    <source>
        <dbReference type="EMBL" id="ASD64770.1"/>
    </source>
</evidence>
<reference evidence="1 2" key="1">
    <citation type="submission" date="2017-04" db="EMBL/GenBank/DDBJ databases">
        <title>Whole genome sequence of Bdellovibrio bacteriovorus strain SSB218315.</title>
        <authorList>
            <person name="Oyedara O."/>
            <person name="Rodriguez-Perez M.A."/>
        </authorList>
    </citation>
    <scope>NUCLEOTIDE SEQUENCE [LARGE SCALE GENOMIC DNA]</scope>
    <source>
        <strain evidence="1 2">SSB218315</strain>
    </source>
</reference>
<evidence type="ECO:0000313" key="2">
    <source>
        <dbReference type="Proteomes" id="UP000197003"/>
    </source>
</evidence>
<dbReference type="Pfam" id="PF14114">
    <property type="entry name" value="DUF4286"/>
    <property type="match status" value="1"/>
</dbReference>
<name>A0A1Z3NBB7_BDEBC</name>
<dbReference type="SUPFAM" id="SSF54909">
    <property type="entry name" value="Dimeric alpha+beta barrel"/>
    <property type="match status" value="1"/>
</dbReference>
<dbReference type="RefSeq" id="WP_011163259.1">
    <property type="nucleotide sequence ID" value="NZ_AP029059.1"/>
</dbReference>
<gene>
    <name evidence="1" type="ORF">B9G79_14960</name>
</gene>
<proteinExistence type="predicted"/>
<dbReference type="InterPro" id="IPR025563">
    <property type="entry name" value="DUF4286"/>
</dbReference>
<accession>A0A1Z3NBB7</accession>
<dbReference type="AlphaFoldDB" id="A0A1Z3NBB7"/>
<dbReference type="KEGG" id="bbac:EP01_17760"/>
<evidence type="ECO:0008006" key="3">
    <source>
        <dbReference type="Google" id="ProtNLM"/>
    </source>
</evidence>
<dbReference type="OrthoDB" id="5294715at2"/>
<dbReference type="EMBL" id="CP020946">
    <property type="protein sequence ID" value="ASD64770.1"/>
    <property type="molecule type" value="Genomic_DNA"/>
</dbReference>
<dbReference type="GeneID" id="93011786"/>
<sequence>MVTYIVQLAVRWETYPEYVEWLKNEHIAEVLALPGFIKAELCLRKGGAMEASSKDVKIIYTLKDEDAIKTYMSEYAMQMREKGLEKFSGQFSAQREVWLETINFTSK</sequence>
<dbReference type="Proteomes" id="UP000197003">
    <property type="component" value="Chromosome"/>
</dbReference>
<dbReference type="InterPro" id="IPR011008">
    <property type="entry name" value="Dimeric_a/b-barrel"/>
</dbReference>
<protein>
    <recommendedName>
        <fullName evidence="3">DUF4286 domain-containing protein</fullName>
    </recommendedName>
</protein>